<dbReference type="RefSeq" id="XP_014673212.1">
    <property type="nucleotide sequence ID" value="XM_014817726.1"/>
</dbReference>
<comment type="subcellular location">
    <subcellularLocation>
        <location evidence="1">Membrane</location>
        <topology evidence="1">Lipid-anchor</topology>
    </subcellularLocation>
</comment>
<gene>
    <name evidence="9" type="primary">LOC106813558</name>
</gene>
<evidence type="ECO:0000313" key="8">
    <source>
        <dbReference type="Proteomes" id="UP000695022"/>
    </source>
</evidence>
<sequence>YHSTSGESLYNVLGVTKTSTPQDIKNAYRLLALQYHPDRNLENPEAEEKFKELNYAHRVLTDNTLKEIYDEYGFNGLDVAENFGKEKVHAYFMLKRIKNNKWVKRIWTWRTAAVVSASFVIWLMWRFVKYRA</sequence>
<keyword evidence="4" id="KW-0143">Chaperone</keyword>
<accession>A0ABM1ELZ1</accession>
<keyword evidence="8" id="KW-1185">Reference proteome</keyword>
<keyword evidence="3" id="KW-0564">Palmitate</keyword>
<dbReference type="PANTHER" id="PTHR44027:SF7">
    <property type="entry name" value="DNAJ HOMOLOG SUBFAMILY C MEMBER 5 HOMOLOG"/>
    <property type="match status" value="1"/>
</dbReference>
<dbReference type="InterPro" id="IPR051434">
    <property type="entry name" value="DnaJ_C_subfamily_member5"/>
</dbReference>
<evidence type="ECO:0000256" key="3">
    <source>
        <dbReference type="ARBA" id="ARBA00023139"/>
    </source>
</evidence>
<reference evidence="9" key="1">
    <citation type="submission" date="2025-08" db="UniProtKB">
        <authorList>
            <consortium name="RefSeq"/>
        </authorList>
    </citation>
    <scope>IDENTIFICATION</scope>
</reference>
<protein>
    <submittedName>
        <fullName evidence="9">DnaJ homolog subfamily C member 5-like</fullName>
    </submittedName>
</protein>
<dbReference type="InterPro" id="IPR036869">
    <property type="entry name" value="J_dom_sf"/>
</dbReference>
<dbReference type="PANTHER" id="PTHR44027">
    <property type="entry name" value="DNAJ HOMOLOG SUBFAMILY C MEMBER 5 HOMOLOG"/>
    <property type="match status" value="1"/>
</dbReference>
<dbReference type="Pfam" id="PF00226">
    <property type="entry name" value="DnaJ"/>
    <property type="match status" value="1"/>
</dbReference>
<evidence type="ECO:0000256" key="2">
    <source>
        <dbReference type="ARBA" id="ARBA00023136"/>
    </source>
</evidence>
<dbReference type="Gene3D" id="1.10.287.110">
    <property type="entry name" value="DnaJ domain"/>
    <property type="match status" value="1"/>
</dbReference>
<dbReference type="SUPFAM" id="SSF46565">
    <property type="entry name" value="Chaperone J-domain"/>
    <property type="match status" value="1"/>
</dbReference>
<dbReference type="PRINTS" id="PR00625">
    <property type="entry name" value="JDOMAIN"/>
</dbReference>
<keyword evidence="2 6" id="KW-0472">Membrane</keyword>
<feature type="domain" description="J" evidence="7">
    <location>
        <begin position="8"/>
        <end position="73"/>
    </location>
</feature>
<proteinExistence type="predicted"/>
<evidence type="ECO:0000259" key="7">
    <source>
        <dbReference type="PROSITE" id="PS50076"/>
    </source>
</evidence>
<evidence type="ECO:0000256" key="4">
    <source>
        <dbReference type="ARBA" id="ARBA00023186"/>
    </source>
</evidence>
<evidence type="ECO:0000313" key="9">
    <source>
        <dbReference type="RefSeq" id="XP_014673212.1"/>
    </source>
</evidence>
<evidence type="ECO:0000256" key="5">
    <source>
        <dbReference type="ARBA" id="ARBA00023288"/>
    </source>
</evidence>
<feature type="transmembrane region" description="Helical" evidence="6">
    <location>
        <begin position="106"/>
        <end position="125"/>
    </location>
</feature>
<evidence type="ECO:0000256" key="6">
    <source>
        <dbReference type="SAM" id="Phobius"/>
    </source>
</evidence>
<dbReference type="CDD" id="cd06257">
    <property type="entry name" value="DnaJ"/>
    <property type="match status" value="1"/>
</dbReference>
<dbReference type="PROSITE" id="PS50076">
    <property type="entry name" value="DNAJ_2"/>
    <property type="match status" value="1"/>
</dbReference>
<keyword evidence="5" id="KW-0449">Lipoprotein</keyword>
<keyword evidence="6" id="KW-1133">Transmembrane helix</keyword>
<evidence type="ECO:0000256" key="1">
    <source>
        <dbReference type="ARBA" id="ARBA00004635"/>
    </source>
</evidence>
<keyword evidence="6" id="KW-0812">Transmembrane</keyword>
<name>A0ABM1ELZ1_PRICU</name>
<organism evidence="8 9">
    <name type="scientific">Priapulus caudatus</name>
    <name type="common">Priapulid worm</name>
    <dbReference type="NCBI Taxonomy" id="37621"/>
    <lineage>
        <taxon>Eukaryota</taxon>
        <taxon>Metazoa</taxon>
        <taxon>Ecdysozoa</taxon>
        <taxon>Scalidophora</taxon>
        <taxon>Priapulida</taxon>
        <taxon>Priapulimorpha</taxon>
        <taxon>Priapulimorphida</taxon>
        <taxon>Priapulidae</taxon>
        <taxon>Priapulus</taxon>
    </lineage>
</organism>
<dbReference type="InterPro" id="IPR001623">
    <property type="entry name" value="DnaJ_domain"/>
</dbReference>
<dbReference type="SMART" id="SM00271">
    <property type="entry name" value="DnaJ"/>
    <property type="match status" value="1"/>
</dbReference>
<dbReference type="Proteomes" id="UP000695022">
    <property type="component" value="Unplaced"/>
</dbReference>
<dbReference type="GeneID" id="106813558"/>
<feature type="non-terminal residue" evidence="9">
    <location>
        <position position="1"/>
    </location>
</feature>